<reference evidence="6 7" key="1">
    <citation type="journal article" date="2019" name="Nat. Ecol. Evol.">
        <title>Megaphylogeny resolves global patterns of mushroom evolution.</title>
        <authorList>
            <person name="Varga T."/>
            <person name="Krizsan K."/>
            <person name="Foldi C."/>
            <person name="Dima B."/>
            <person name="Sanchez-Garcia M."/>
            <person name="Sanchez-Ramirez S."/>
            <person name="Szollosi G.J."/>
            <person name="Szarkandi J.G."/>
            <person name="Papp V."/>
            <person name="Albert L."/>
            <person name="Andreopoulos W."/>
            <person name="Angelini C."/>
            <person name="Antonin V."/>
            <person name="Barry K.W."/>
            <person name="Bougher N.L."/>
            <person name="Buchanan P."/>
            <person name="Buyck B."/>
            <person name="Bense V."/>
            <person name="Catcheside P."/>
            <person name="Chovatia M."/>
            <person name="Cooper J."/>
            <person name="Damon W."/>
            <person name="Desjardin D."/>
            <person name="Finy P."/>
            <person name="Geml J."/>
            <person name="Haridas S."/>
            <person name="Hughes K."/>
            <person name="Justo A."/>
            <person name="Karasinski D."/>
            <person name="Kautmanova I."/>
            <person name="Kiss B."/>
            <person name="Kocsube S."/>
            <person name="Kotiranta H."/>
            <person name="LaButti K.M."/>
            <person name="Lechner B.E."/>
            <person name="Liimatainen K."/>
            <person name="Lipzen A."/>
            <person name="Lukacs Z."/>
            <person name="Mihaltcheva S."/>
            <person name="Morgado L.N."/>
            <person name="Niskanen T."/>
            <person name="Noordeloos M.E."/>
            <person name="Ohm R.A."/>
            <person name="Ortiz-Santana B."/>
            <person name="Ovrebo C."/>
            <person name="Racz N."/>
            <person name="Riley R."/>
            <person name="Savchenko A."/>
            <person name="Shiryaev A."/>
            <person name="Soop K."/>
            <person name="Spirin V."/>
            <person name="Szebenyi C."/>
            <person name="Tomsovsky M."/>
            <person name="Tulloss R.E."/>
            <person name="Uehling J."/>
            <person name="Grigoriev I.V."/>
            <person name="Vagvolgyi C."/>
            <person name="Papp T."/>
            <person name="Martin F.M."/>
            <person name="Miettinen O."/>
            <person name="Hibbett D.S."/>
            <person name="Nagy L.G."/>
        </authorList>
    </citation>
    <scope>NUCLEOTIDE SEQUENCE [LARGE SCALE GENOMIC DNA]</scope>
    <source>
        <strain evidence="6 7">CBS 962.96</strain>
    </source>
</reference>
<keyword evidence="4" id="KW-0862">Zinc</keyword>
<evidence type="ECO:0000256" key="4">
    <source>
        <dbReference type="ARBA" id="ARBA00022833"/>
    </source>
</evidence>
<sequence length="191" mass="21473">EILIDFRELIGEHSGENMADAVWETLEKFGINNRVIAFAMDNASNNDTLVEHFAEKCSDHGISFSAKDVRLRCVPHTIHLAALKLLEAIGAVNKGSESQDAYQDSATARVEREFDDETVALEDGIDDVSDTIAMKSALRKIIRHVRSSPQRRKAWLKEVEMTMSATGIRRESALMLILDCKTRWSSTHQML</sequence>
<protein>
    <recommendedName>
        <fullName evidence="8">DUF659 domain-containing protein</fullName>
    </recommendedName>
</protein>
<keyword evidence="7" id="KW-1185">Reference proteome</keyword>
<dbReference type="SUPFAM" id="SSF53098">
    <property type="entry name" value="Ribonuclease H-like"/>
    <property type="match status" value="1"/>
</dbReference>
<keyword evidence="5" id="KW-0539">Nucleus</keyword>
<dbReference type="Proteomes" id="UP000297245">
    <property type="component" value="Unassembled WGS sequence"/>
</dbReference>
<dbReference type="AlphaFoldDB" id="A0A4S8LGQ2"/>
<dbReference type="OrthoDB" id="3259198at2759"/>
<comment type="subcellular location">
    <subcellularLocation>
        <location evidence="1">Nucleus</location>
    </subcellularLocation>
</comment>
<dbReference type="PANTHER" id="PTHR46481">
    <property type="entry name" value="ZINC FINGER BED DOMAIN-CONTAINING PROTEIN 4"/>
    <property type="match status" value="1"/>
</dbReference>
<evidence type="ECO:0000313" key="7">
    <source>
        <dbReference type="Proteomes" id="UP000297245"/>
    </source>
</evidence>
<evidence type="ECO:0000313" key="6">
    <source>
        <dbReference type="EMBL" id="THU88000.1"/>
    </source>
</evidence>
<accession>A0A4S8LGQ2</accession>
<dbReference type="GO" id="GO:0005634">
    <property type="term" value="C:nucleus"/>
    <property type="evidence" value="ECO:0007669"/>
    <property type="project" value="UniProtKB-SubCell"/>
</dbReference>
<feature type="non-terminal residue" evidence="6">
    <location>
        <position position="1"/>
    </location>
</feature>
<evidence type="ECO:0000256" key="1">
    <source>
        <dbReference type="ARBA" id="ARBA00004123"/>
    </source>
</evidence>
<organism evidence="6 7">
    <name type="scientific">Dendrothele bispora (strain CBS 962.96)</name>
    <dbReference type="NCBI Taxonomy" id="1314807"/>
    <lineage>
        <taxon>Eukaryota</taxon>
        <taxon>Fungi</taxon>
        <taxon>Dikarya</taxon>
        <taxon>Basidiomycota</taxon>
        <taxon>Agaricomycotina</taxon>
        <taxon>Agaricomycetes</taxon>
        <taxon>Agaricomycetidae</taxon>
        <taxon>Agaricales</taxon>
        <taxon>Agaricales incertae sedis</taxon>
        <taxon>Dendrothele</taxon>
    </lineage>
</organism>
<evidence type="ECO:0000256" key="2">
    <source>
        <dbReference type="ARBA" id="ARBA00022723"/>
    </source>
</evidence>
<name>A0A4S8LGQ2_DENBC</name>
<feature type="non-terminal residue" evidence="6">
    <location>
        <position position="191"/>
    </location>
</feature>
<evidence type="ECO:0000256" key="3">
    <source>
        <dbReference type="ARBA" id="ARBA00022771"/>
    </source>
</evidence>
<evidence type="ECO:0000256" key="5">
    <source>
        <dbReference type="ARBA" id="ARBA00023242"/>
    </source>
</evidence>
<dbReference type="InterPro" id="IPR052035">
    <property type="entry name" value="ZnF_BED_domain_contain"/>
</dbReference>
<evidence type="ECO:0008006" key="8">
    <source>
        <dbReference type="Google" id="ProtNLM"/>
    </source>
</evidence>
<dbReference type="EMBL" id="ML179426">
    <property type="protein sequence ID" value="THU88000.1"/>
    <property type="molecule type" value="Genomic_DNA"/>
</dbReference>
<dbReference type="PANTHER" id="PTHR46481:SF10">
    <property type="entry name" value="ZINC FINGER BED DOMAIN-CONTAINING PROTEIN 39"/>
    <property type="match status" value="1"/>
</dbReference>
<dbReference type="GO" id="GO:0008270">
    <property type="term" value="F:zinc ion binding"/>
    <property type="evidence" value="ECO:0007669"/>
    <property type="project" value="UniProtKB-KW"/>
</dbReference>
<gene>
    <name evidence="6" type="ORF">K435DRAFT_572559</name>
</gene>
<keyword evidence="2" id="KW-0479">Metal-binding</keyword>
<dbReference type="InterPro" id="IPR012337">
    <property type="entry name" value="RNaseH-like_sf"/>
</dbReference>
<proteinExistence type="predicted"/>
<keyword evidence="3" id="KW-0863">Zinc-finger</keyword>